<evidence type="ECO:0000256" key="4">
    <source>
        <dbReference type="ARBA" id="ARBA00023034"/>
    </source>
</evidence>
<dbReference type="PANTHER" id="PTHR23249:SF16">
    <property type="entry name" value="TRAFFICKING PROTEIN PARTICLE COMPLEX SUBUNIT 1"/>
    <property type="match status" value="1"/>
</dbReference>
<comment type="similarity">
    <text evidence="5">Belongs to the TRAPP small subunits family. BET5 subfamily.</text>
</comment>
<proteinExistence type="inferred from homology"/>
<sequence length="179" mass="21000">MVKVYSFWIFDKHCNCIYGFEFDANKKQINKVVPENKHMIAKSKILYGLIFSLNSLTTRYHYSNNKEPHTAQKEKEEDFDLFPAKSDFYKISTGSYNVHNFKTDTGLTFALLSDLESGESMDLELQYIYRQIYLNNVVLNPLAPLDYAETEGETRGEGFRQIKNDKFEKELYNFLEPLL</sequence>
<accession>A0A1B7TBW6</accession>
<keyword evidence="4 6" id="KW-0333">Golgi apparatus</keyword>
<evidence type="ECO:0000256" key="1">
    <source>
        <dbReference type="ARBA" id="ARBA00022448"/>
    </source>
</evidence>
<dbReference type="EMBL" id="LXPE01000021">
    <property type="protein sequence ID" value="OBA26234.1"/>
    <property type="molecule type" value="Genomic_DNA"/>
</dbReference>
<evidence type="ECO:0000256" key="2">
    <source>
        <dbReference type="ARBA" id="ARBA00022824"/>
    </source>
</evidence>
<comment type="caution">
    <text evidence="7">The sequence shown here is derived from an EMBL/GenBank/DDBJ whole genome shotgun (WGS) entry which is preliminary data.</text>
</comment>
<evidence type="ECO:0000313" key="8">
    <source>
        <dbReference type="Proteomes" id="UP000092321"/>
    </source>
</evidence>
<keyword evidence="3 6" id="KW-0931">ER-Golgi transport</keyword>
<keyword evidence="8" id="KW-1185">Reference proteome</keyword>
<comment type="subcellular location">
    <subcellularLocation>
        <location evidence="6">Endoplasmic reticulum</location>
    </subcellularLocation>
    <subcellularLocation>
        <location evidence="6">Golgi apparatus</location>
        <location evidence="6">cis-Golgi network</location>
    </subcellularLocation>
</comment>
<reference evidence="8" key="1">
    <citation type="journal article" date="2016" name="Proc. Natl. Acad. Sci. U.S.A.">
        <title>Comparative genomics of biotechnologically important yeasts.</title>
        <authorList>
            <person name="Riley R."/>
            <person name="Haridas S."/>
            <person name="Wolfe K.H."/>
            <person name="Lopes M.R."/>
            <person name="Hittinger C.T."/>
            <person name="Goeker M."/>
            <person name="Salamov A.A."/>
            <person name="Wisecaver J.H."/>
            <person name="Long T.M."/>
            <person name="Calvey C.H."/>
            <person name="Aerts A.L."/>
            <person name="Barry K.W."/>
            <person name="Choi C."/>
            <person name="Clum A."/>
            <person name="Coughlan A.Y."/>
            <person name="Deshpande S."/>
            <person name="Douglass A.P."/>
            <person name="Hanson S.J."/>
            <person name="Klenk H.-P."/>
            <person name="LaButti K.M."/>
            <person name="Lapidus A."/>
            <person name="Lindquist E.A."/>
            <person name="Lipzen A.M."/>
            <person name="Meier-Kolthoff J.P."/>
            <person name="Ohm R.A."/>
            <person name="Otillar R.P."/>
            <person name="Pangilinan J.L."/>
            <person name="Peng Y."/>
            <person name="Rokas A."/>
            <person name="Rosa C.A."/>
            <person name="Scheuner C."/>
            <person name="Sibirny A.A."/>
            <person name="Slot J.C."/>
            <person name="Stielow J.B."/>
            <person name="Sun H."/>
            <person name="Kurtzman C.P."/>
            <person name="Blackwell M."/>
            <person name="Grigoriev I.V."/>
            <person name="Jeffries T.W."/>
        </authorList>
    </citation>
    <scope>NUCLEOTIDE SEQUENCE [LARGE SCALE GENOMIC DNA]</scope>
    <source>
        <strain evidence="8">NRRL Y-1626</strain>
    </source>
</reference>
<dbReference type="SMART" id="SM01399">
    <property type="entry name" value="Sybindin"/>
    <property type="match status" value="1"/>
</dbReference>
<evidence type="ECO:0000256" key="3">
    <source>
        <dbReference type="ARBA" id="ARBA00022892"/>
    </source>
</evidence>
<evidence type="ECO:0000313" key="7">
    <source>
        <dbReference type="EMBL" id="OBA26234.1"/>
    </source>
</evidence>
<dbReference type="Pfam" id="PF04099">
    <property type="entry name" value="Sybindin"/>
    <property type="match status" value="1"/>
</dbReference>
<dbReference type="OrthoDB" id="3364529at2759"/>
<keyword evidence="1 6" id="KW-0813">Transport</keyword>
<keyword evidence="2 6" id="KW-0256">Endoplasmic reticulum</keyword>
<dbReference type="InterPro" id="IPR007233">
    <property type="entry name" value="TRAPPC"/>
</dbReference>
<dbReference type="GO" id="GO:0005794">
    <property type="term" value="C:Golgi apparatus"/>
    <property type="evidence" value="ECO:0007669"/>
    <property type="project" value="UniProtKB-SubCell"/>
</dbReference>
<dbReference type="PANTHER" id="PTHR23249">
    <property type="entry name" value="TRAFFICKING PROTEIN PARTICLE COMPLEX SUBUNIT"/>
    <property type="match status" value="1"/>
</dbReference>
<comment type="subunit">
    <text evidence="6">Part of the multisubunit transport protein particle (TRAPP) complex.</text>
</comment>
<organism evidence="7 8">
    <name type="scientific">Hanseniaspora valbyensis NRRL Y-1626</name>
    <dbReference type="NCBI Taxonomy" id="766949"/>
    <lineage>
        <taxon>Eukaryota</taxon>
        <taxon>Fungi</taxon>
        <taxon>Dikarya</taxon>
        <taxon>Ascomycota</taxon>
        <taxon>Saccharomycotina</taxon>
        <taxon>Saccharomycetes</taxon>
        <taxon>Saccharomycodales</taxon>
        <taxon>Saccharomycodaceae</taxon>
        <taxon>Hanseniaspora</taxon>
    </lineage>
</organism>
<dbReference type="Proteomes" id="UP000092321">
    <property type="component" value="Unassembled WGS sequence"/>
</dbReference>
<protein>
    <recommendedName>
        <fullName evidence="6">Trafficking protein particle complex subunit</fullName>
    </recommendedName>
</protein>
<dbReference type="InterPro" id="IPR011012">
    <property type="entry name" value="Longin-like_dom_sf"/>
</dbReference>
<name>A0A1B7TBW6_9ASCO</name>
<evidence type="ECO:0000256" key="5">
    <source>
        <dbReference type="ARBA" id="ARBA00038167"/>
    </source>
</evidence>
<dbReference type="GO" id="GO:0005783">
    <property type="term" value="C:endoplasmic reticulum"/>
    <property type="evidence" value="ECO:0007669"/>
    <property type="project" value="UniProtKB-SubCell"/>
</dbReference>
<dbReference type="SUPFAM" id="SSF64356">
    <property type="entry name" value="SNARE-like"/>
    <property type="match status" value="1"/>
</dbReference>
<dbReference type="GO" id="GO:0006888">
    <property type="term" value="P:endoplasmic reticulum to Golgi vesicle-mediated transport"/>
    <property type="evidence" value="ECO:0007669"/>
    <property type="project" value="UniProtKB-UniRule"/>
</dbReference>
<evidence type="ECO:0000256" key="6">
    <source>
        <dbReference type="RuleBase" id="RU366065"/>
    </source>
</evidence>
<dbReference type="Gene3D" id="3.30.450.70">
    <property type="match status" value="1"/>
</dbReference>
<dbReference type="AlphaFoldDB" id="A0A1B7TBW6"/>
<dbReference type="GO" id="GO:0030008">
    <property type="term" value="C:TRAPP complex"/>
    <property type="evidence" value="ECO:0007669"/>
    <property type="project" value="UniProtKB-UniRule"/>
</dbReference>
<gene>
    <name evidence="7" type="ORF">HANVADRAFT_53301</name>
</gene>